<name>A0A3M7PMN4_BRAPC</name>
<evidence type="ECO:0000256" key="1">
    <source>
        <dbReference type="SAM" id="MobiDB-lite"/>
    </source>
</evidence>
<feature type="compositionally biased region" description="Basic and acidic residues" evidence="1">
    <location>
        <begin position="148"/>
        <end position="157"/>
    </location>
</feature>
<evidence type="ECO:0000313" key="2">
    <source>
        <dbReference type="EMBL" id="RNA00372.1"/>
    </source>
</evidence>
<feature type="region of interest" description="Disordered" evidence="1">
    <location>
        <begin position="172"/>
        <end position="200"/>
    </location>
</feature>
<dbReference type="AlphaFoldDB" id="A0A3M7PMN4"/>
<accession>A0A3M7PMN4</accession>
<evidence type="ECO:0000313" key="3">
    <source>
        <dbReference type="Proteomes" id="UP000276133"/>
    </source>
</evidence>
<dbReference type="EMBL" id="REGN01009783">
    <property type="protein sequence ID" value="RNA00372.1"/>
    <property type="molecule type" value="Genomic_DNA"/>
</dbReference>
<feature type="region of interest" description="Disordered" evidence="1">
    <location>
        <begin position="123"/>
        <end position="157"/>
    </location>
</feature>
<keyword evidence="3" id="KW-1185">Reference proteome</keyword>
<feature type="compositionally biased region" description="Low complexity" evidence="1">
    <location>
        <begin position="123"/>
        <end position="147"/>
    </location>
</feature>
<proteinExistence type="predicted"/>
<dbReference type="Proteomes" id="UP000276133">
    <property type="component" value="Unassembled WGS sequence"/>
</dbReference>
<organism evidence="2 3">
    <name type="scientific">Brachionus plicatilis</name>
    <name type="common">Marine rotifer</name>
    <name type="synonym">Brachionus muelleri</name>
    <dbReference type="NCBI Taxonomy" id="10195"/>
    <lineage>
        <taxon>Eukaryota</taxon>
        <taxon>Metazoa</taxon>
        <taxon>Spiralia</taxon>
        <taxon>Gnathifera</taxon>
        <taxon>Rotifera</taxon>
        <taxon>Eurotatoria</taxon>
        <taxon>Monogononta</taxon>
        <taxon>Pseudotrocha</taxon>
        <taxon>Ploima</taxon>
        <taxon>Brachionidae</taxon>
        <taxon>Brachionus</taxon>
    </lineage>
</organism>
<reference evidence="2 3" key="1">
    <citation type="journal article" date="2018" name="Sci. Rep.">
        <title>Genomic signatures of local adaptation to the degree of environmental predictability in rotifers.</title>
        <authorList>
            <person name="Franch-Gras L."/>
            <person name="Hahn C."/>
            <person name="Garcia-Roger E.M."/>
            <person name="Carmona M.J."/>
            <person name="Serra M."/>
            <person name="Gomez A."/>
        </authorList>
    </citation>
    <scope>NUCLEOTIDE SEQUENCE [LARGE SCALE GENOMIC DNA]</scope>
    <source>
        <strain evidence="2">HYR1</strain>
    </source>
</reference>
<sequence length="257" mass="29212">MLQNFDNCTAVKRLVVNFVQVIHVKLESQLWLNLRLGKSVSILKTQLIIQVPLLGHRKRIINSIKSMQQNEDNRVQMTRIECPAQEDIDIDCIDEDDLFKSECKPIQPIYSYKTEDLIYSSSSSSSKSSEASSPPLSCSSRHCTSSESETKKKQPGKFDKIYSNSLMELNSKPSVLKQNRGETQKKRSFSNGKNKVHIKSNEKKCPKTIWKNDPQNLIKGSFNFVVNYLGSSAITKAKINEDPVKSTIDRLKRSNNL</sequence>
<comment type="caution">
    <text evidence="2">The sequence shown here is derived from an EMBL/GenBank/DDBJ whole genome shotgun (WGS) entry which is preliminary data.</text>
</comment>
<protein>
    <submittedName>
        <fullName evidence="2">Uncharacterized protein</fullName>
    </submittedName>
</protein>
<gene>
    <name evidence="2" type="ORF">BpHYR1_004738</name>
</gene>